<evidence type="ECO:0000256" key="1">
    <source>
        <dbReference type="SAM" id="MobiDB-lite"/>
    </source>
</evidence>
<dbReference type="EMBL" id="JAVRRJ010000006">
    <property type="protein sequence ID" value="KAK5083622.1"/>
    <property type="molecule type" value="Genomic_DNA"/>
</dbReference>
<accession>A0AAN7SXW5</accession>
<protein>
    <submittedName>
        <fullName evidence="4">Uncharacterized protein</fullName>
    </submittedName>
</protein>
<dbReference type="Pfam" id="PF23395">
    <property type="entry name" value="SAM_6"/>
    <property type="match status" value="1"/>
</dbReference>
<evidence type="ECO:0000313" key="4">
    <source>
        <dbReference type="EMBL" id="KAK5083622.1"/>
    </source>
</evidence>
<feature type="compositionally biased region" description="Polar residues" evidence="1">
    <location>
        <begin position="202"/>
        <end position="218"/>
    </location>
</feature>
<feature type="domain" description="DUF7102" evidence="2">
    <location>
        <begin position="630"/>
        <end position="794"/>
    </location>
</feature>
<proteinExistence type="predicted"/>
<feature type="domain" description="SAM-like" evidence="3">
    <location>
        <begin position="814"/>
        <end position="887"/>
    </location>
</feature>
<comment type="caution">
    <text evidence="4">The sequence shown here is derived from an EMBL/GenBank/DDBJ whole genome shotgun (WGS) entry which is preliminary data.</text>
</comment>
<organism evidence="4 5">
    <name type="scientific">Lithohypha guttulata</name>
    <dbReference type="NCBI Taxonomy" id="1690604"/>
    <lineage>
        <taxon>Eukaryota</taxon>
        <taxon>Fungi</taxon>
        <taxon>Dikarya</taxon>
        <taxon>Ascomycota</taxon>
        <taxon>Pezizomycotina</taxon>
        <taxon>Eurotiomycetes</taxon>
        <taxon>Chaetothyriomycetidae</taxon>
        <taxon>Chaetothyriales</taxon>
        <taxon>Trichomeriaceae</taxon>
        <taxon>Lithohypha</taxon>
    </lineage>
</organism>
<dbReference type="Proteomes" id="UP001309876">
    <property type="component" value="Unassembled WGS sequence"/>
</dbReference>
<keyword evidence="5" id="KW-1185">Reference proteome</keyword>
<dbReference type="Pfam" id="PF23394">
    <property type="entry name" value="DUF7102"/>
    <property type="match status" value="1"/>
</dbReference>
<dbReference type="AlphaFoldDB" id="A0AAN7SXW5"/>
<gene>
    <name evidence="4" type="ORF">LTR05_006125</name>
</gene>
<feature type="region of interest" description="Disordered" evidence="1">
    <location>
        <begin position="450"/>
        <end position="476"/>
    </location>
</feature>
<evidence type="ECO:0000259" key="2">
    <source>
        <dbReference type="Pfam" id="PF23394"/>
    </source>
</evidence>
<dbReference type="InterPro" id="IPR055528">
    <property type="entry name" value="DUF7102"/>
</dbReference>
<sequence length="890" mass="99196">MAQDDKQFLREYINHEKLDIGQVYRQLLPDHKHTPNFKVQLPWLTIGGGCVEKDVRRIRNGIDLTAALEDVQEEYEEVAQQLEHQDSVSSLKHEHDVPNFVKKYLERASKNNLLQVSQNDIRYLGNALSTSISRPVILKLLDDELPRRTLSTLPAPLVWQENDFELNTHQSLAPGPGKKQTPNSPALPKDLMLNGIEPDHLSQPTTTTNERPNDGESLTSSQMEMLDSFVDWTQCSSEQDLKSDVLECADKSRHEQTSPGTPRKKRKTDPVVLAFDSITEDTITRPVPAAERCLNPGATHFDAFKVGTPQIPEMTTQLPPIKVNVVLRELEQPFVQSEKRTTTSEDVLALPFETPSIQHILSDSHIEDTASLEKFLPREKSVLRSDQMLWKEPGFKLLTVDDDEQDLNSEDYCIDEWEVGTLQAQETEQPKELSAQCVVDKINIDGEQGLFGASDSDPSINQSEHKSTTEPPINKADVLCASDIPPTSRRQASSAALSKQIAKNSYLEKSVSPPQSTSLVNFSDLLSNAKAKSVLLGKKKTTRTTFSSDSLSTFLDFRGKQFKTSALRKPPKTEELEDDRIVSTQQSGIECHARSLTSPIDDCKAHPLPEPAPSPSIPSPEIVPLTEARVIVLNESLLQSKPLFIRFLEFQASDRLTLIYRELDSPSRKGPDVILDTKTCLLATSLQSLNQRPLPGQNTKTGLSSVHDHIAANAQQYDRVIVLVHSVNIEGGTLTIKTTTEQTQFTSFCHSFDYGGGKDGTQVSPYWLFSNTASTTWDLVNAWVWRVIQKFAHPLTSNVGFQDASIQPEAAAVIQDETVWELLLVKAGLNPMAAQIVIGLCKQTVTPYASLGQDWGLQRLCCMSLEARHKAFDDVIGWKAVDRLNHALQN</sequence>
<feature type="region of interest" description="Disordered" evidence="1">
    <location>
        <begin position="168"/>
        <end position="218"/>
    </location>
</feature>
<reference evidence="4 5" key="1">
    <citation type="submission" date="2023-08" db="EMBL/GenBank/DDBJ databases">
        <title>Black Yeasts Isolated from many extreme environments.</title>
        <authorList>
            <person name="Coleine C."/>
            <person name="Stajich J.E."/>
            <person name="Selbmann L."/>
        </authorList>
    </citation>
    <scope>NUCLEOTIDE SEQUENCE [LARGE SCALE GENOMIC DNA]</scope>
    <source>
        <strain evidence="4 5">CCFEE 5910</strain>
    </source>
</reference>
<name>A0AAN7SXW5_9EURO</name>
<evidence type="ECO:0000313" key="5">
    <source>
        <dbReference type="Proteomes" id="UP001309876"/>
    </source>
</evidence>
<evidence type="ECO:0000259" key="3">
    <source>
        <dbReference type="Pfam" id="PF23395"/>
    </source>
</evidence>
<dbReference type="InterPro" id="IPR057559">
    <property type="entry name" value="SAM_6"/>
</dbReference>